<dbReference type="PIRSF" id="PIRSF015730">
    <property type="entry name" value="TFAR19"/>
    <property type="match status" value="1"/>
</dbReference>
<name>A0A0N5A1G7_PARTI</name>
<dbReference type="GO" id="GO:0005634">
    <property type="term" value="C:nucleus"/>
    <property type="evidence" value="ECO:0007669"/>
    <property type="project" value="TreeGrafter"/>
</dbReference>
<protein>
    <submittedName>
        <fullName evidence="4">Programmed cell death protein</fullName>
    </submittedName>
</protein>
<evidence type="ECO:0000256" key="1">
    <source>
        <dbReference type="ARBA" id="ARBA00010490"/>
    </source>
</evidence>
<dbReference type="SUPFAM" id="SSF46950">
    <property type="entry name" value="Double-stranded DNA-binding domain"/>
    <property type="match status" value="1"/>
</dbReference>
<dbReference type="Gene3D" id="1.10.8.140">
    <property type="entry name" value="PDCD5-like"/>
    <property type="match status" value="1"/>
</dbReference>
<reference evidence="4" key="1">
    <citation type="submission" date="2017-02" db="UniProtKB">
        <authorList>
            <consortium name="WormBaseParasite"/>
        </authorList>
    </citation>
    <scope>IDENTIFICATION</scope>
</reference>
<sequence>MSLNPNLPPSMGGQGPTQEQLQEQRDKQEQMSNSMISQILDKDAMFRLTNLIAANPVKGQQIQQILIQMAQRGQLGGKLNDEKFRSILNSVNDQTDKKETKVIYNRRRNVIDSDSDSD</sequence>
<dbReference type="Proteomes" id="UP000038045">
    <property type="component" value="Unplaced"/>
</dbReference>
<dbReference type="GO" id="GO:0005829">
    <property type="term" value="C:cytosol"/>
    <property type="evidence" value="ECO:0007669"/>
    <property type="project" value="TreeGrafter"/>
</dbReference>
<comment type="similarity">
    <text evidence="1">Belongs to the PDCD5 family.</text>
</comment>
<accession>A0A0N5A1G7</accession>
<dbReference type="AlphaFoldDB" id="A0A0N5A1G7"/>
<dbReference type="InterPro" id="IPR036883">
    <property type="entry name" value="PDCD5-like_sf"/>
</dbReference>
<evidence type="ECO:0000313" key="3">
    <source>
        <dbReference type="Proteomes" id="UP000038045"/>
    </source>
</evidence>
<dbReference type="PANTHER" id="PTHR10840">
    <property type="entry name" value="PROGRAMMED CELL DEATH PROTEIN 5"/>
    <property type="match status" value="1"/>
</dbReference>
<dbReference type="InterPro" id="IPR002836">
    <property type="entry name" value="PDCD5-like"/>
</dbReference>
<dbReference type="STRING" id="131310.A0A0N5A1G7"/>
<proteinExistence type="inferred from homology"/>
<feature type="region of interest" description="Disordered" evidence="2">
    <location>
        <begin position="1"/>
        <end position="34"/>
    </location>
</feature>
<evidence type="ECO:0000313" key="4">
    <source>
        <dbReference type="WBParaSite" id="PTRK_0001546600.1"/>
    </source>
</evidence>
<dbReference type="Pfam" id="PF01984">
    <property type="entry name" value="dsDNA_bind"/>
    <property type="match status" value="1"/>
</dbReference>
<dbReference type="PANTHER" id="PTHR10840:SF0">
    <property type="entry name" value="PROGRAMMED CELL DEATH PROTEIN 5"/>
    <property type="match status" value="1"/>
</dbReference>
<keyword evidence="3" id="KW-1185">Reference proteome</keyword>
<dbReference type="WBParaSite" id="PTRK_0001546600.1">
    <property type="protein sequence ID" value="PTRK_0001546600.1"/>
    <property type="gene ID" value="PTRK_0001546600"/>
</dbReference>
<organism evidence="3 4">
    <name type="scientific">Parastrongyloides trichosuri</name>
    <name type="common">Possum-specific nematode worm</name>
    <dbReference type="NCBI Taxonomy" id="131310"/>
    <lineage>
        <taxon>Eukaryota</taxon>
        <taxon>Metazoa</taxon>
        <taxon>Ecdysozoa</taxon>
        <taxon>Nematoda</taxon>
        <taxon>Chromadorea</taxon>
        <taxon>Rhabditida</taxon>
        <taxon>Tylenchina</taxon>
        <taxon>Panagrolaimomorpha</taxon>
        <taxon>Strongyloidoidea</taxon>
        <taxon>Strongyloididae</taxon>
        <taxon>Parastrongyloides</taxon>
    </lineage>
</organism>
<evidence type="ECO:0000256" key="2">
    <source>
        <dbReference type="SAM" id="MobiDB-lite"/>
    </source>
</evidence>
<dbReference type="GO" id="GO:0003677">
    <property type="term" value="F:DNA binding"/>
    <property type="evidence" value="ECO:0007669"/>
    <property type="project" value="InterPro"/>
</dbReference>